<proteinExistence type="predicted"/>
<dbReference type="Proteomes" id="UP001283361">
    <property type="component" value="Unassembled WGS sequence"/>
</dbReference>
<protein>
    <submittedName>
        <fullName evidence="1">Uncharacterized protein</fullName>
    </submittedName>
</protein>
<name>A0AAE1CV66_9GAST</name>
<dbReference type="AlphaFoldDB" id="A0AAE1CV66"/>
<evidence type="ECO:0000313" key="1">
    <source>
        <dbReference type="EMBL" id="KAK3738773.1"/>
    </source>
</evidence>
<reference evidence="1" key="1">
    <citation type="journal article" date="2023" name="G3 (Bethesda)">
        <title>A reference genome for the long-term kleptoplast-retaining sea slug Elysia crispata morphotype clarki.</title>
        <authorList>
            <person name="Eastman K.E."/>
            <person name="Pendleton A.L."/>
            <person name="Shaikh M.A."/>
            <person name="Suttiyut T."/>
            <person name="Ogas R."/>
            <person name="Tomko P."/>
            <person name="Gavelis G."/>
            <person name="Widhalm J.R."/>
            <person name="Wisecaver J.H."/>
        </authorList>
    </citation>
    <scope>NUCLEOTIDE SEQUENCE</scope>
    <source>
        <strain evidence="1">ECLA1</strain>
    </source>
</reference>
<keyword evidence="2" id="KW-1185">Reference proteome</keyword>
<comment type="caution">
    <text evidence="1">The sequence shown here is derived from an EMBL/GenBank/DDBJ whole genome shotgun (WGS) entry which is preliminary data.</text>
</comment>
<organism evidence="1 2">
    <name type="scientific">Elysia crispata</name>
    <name type="common">lettuce slug</name>
    <dbReference type="NCBI Taxonomy" id="231223"/>
    <lineage>
        <taxon>Eukaryota</taxon>
        <taxon>Metazoa</taxon>
        <taxon>Spiralia</taxon>
        <taxon>Lophotrochozoa</taxon>
        <taxon>Mollusca</taxon>
        <taxon>Gastropoda</taxon>
        <taxon>Heterobranchia</taxon>
        <taxon>Euthyneura</taxon>
        <taxon>Panpulmonata</taxon>
        <taxon>Sacoglossa</taxon>
        <taxon>Placobranchoidea</taxon>
        <taxon>Plakobranchidae</taxon>
        <taxon>Elysia</taxon>
    </lineage>
</organism>
<sequence length="137" mass="15647">MHIPTPRYIKKTNVRSQYAVSNTGTSIPFPTCGRPTSNSLAELVSMLEMSGLSAASLAESLDAVWSLARNVPLLQNRPAFNSAFKSHRSQRHNQMIICFQCVCLRIEISSFFLPDLRCMFFNFLLTLEHRSYLCRNW</sequence>
<gene>
    <name evidence="1" type="ORF">RRG08_035653</name>
</gene>
<accession>A0AAE1CV66</accession>
<dbReference type="EMBL" id="JAWDGP010006574">
    <property type="protein sequence ID" value="KAK3738773.1"/>
    <property type="molecule type" value="Genomic_DNA"/>
</dbReference>
<evidence type="ECO:0000313" key="2">
    <source>
        <dbReference type="Proteomes" id="UP001283361"/>
    </source>
</evidence>